<organism evidence="2 3">
    <name type="scientific">Penicillium oxalicum (strain 114-2 / CGMCC 5302)</name>
    <name type="common">Penicillium decumbens</name>
    <dbReference type="NCBI Taxonomy" id="933388"/>
    <lineage>
        <taxon>Eukaryota</taxon>
        <taxon>Fungi</taxon>
        <taxon>Dikarya</taxon>
        <taxon>Ascomycota</taxon>
        <taxon>Pezizomycotina</taxon>
        <taxon>Eurotiomycetes</taxon>
        <taxon>Eurotiomycetidae</taxon>
        <taxon>Eurotiales</taxon>
        <taxon>Aspergillaceae</taxon>
        <taxon>Penicillium</taxon>
    </lineage>
</organism>
<dbReference type="AlphaFoldDB" id="S7ZT39"/>
<dbReference type="HOGENOM" id="CLU_076691_0_0_1"/>
<proteinExistence type="predicted"/>
<reference evidence="2 3" key="1">
    <citation type="journal article" date="2013" name="PLoS ONE">
        <title>Genomic and secretomic analyses reveal unique features of the lignocellulolytic enzyme system of Penicillium decumbens.</title>
        <authorList>
            <person name="Liu G."/>
            <person name="Zhang L."/>
            <person name="Wei X."/>
            <person name="Zou G."/>
            <person name="Qin Y."/>
            <person name="Ma L."/>
            <person name="Li J."/>
            <person name="Zheng H."/>
            <person name="Wang S."/>
            <person name="Wang C."/>
            <person name="Xun L."/>
            <person name="Zhao G.-P."/>
            <person name="Zhou Z."/>
            <person name="Qu Y."/>
        </authorList>
    </citation>
    <scope>NUCLEOTIDE SEQUENCE [LARGE SCALE GENOMIC DNA]</scope>
    <source>
        <strain evidence="3">114-2 / CGMCC 5302</strain>
    </source>
</reference>
<dbReference type="GO" id="GO:0005634">
    <property type="term" value="C:nucleus"/>
    <property type="evidence" value="ECO:0007669"/>
    <property type="project" value="TreeGrafter"/>
</dbReference>
<dbReference type="InterPro" id="IPR051164">
    <property type="entry name" value="NmrA-like_oxidored"/>
</dbReference>
<name>S7ZT39_PENO1</name>
<dbReference type="STRING" id="933388.S7ZT39"/>
<keyword evidence="1" id="KW-0521">NADP</keyword>
<dbReference type="PhylomeDB" id="S7ZT39"/>
<keyword evidence="3" id="KW-1185">Reference proteome</keyword>
<dbReference type="PANTHER" id="PTHR42748:SF31">
    <property type="entry name" value="NMRA-LIKE DOMAIN-CONTAINING PROTEIN-RELATED"/>
    <property type="match status" value="1"/>
</dbReference>
<dbReference type="Gene3D" id="3.40.50.720">
    <property type="entry name" value="NAD(P)-binding Rossmann-like Domain"/>
    <property type="match status" value="1"/>
</dbReference>
<protein>
    <submittedName>
        <fullName evidence="2">Uncharacterized protein</fullName>
    </submittedName>
</protein>
<accession>S7ZT39</accession>
<dbReference type="PANTHER" id="PTHR42748">
    <property type="entry name" value="NITROGEN METABOLITE REPRESSION PROTEIN NMRA FAMILY MEMBER"/>
    <property type="match status" value="1"/>
</dbReference>
<dbReference type="InterPro" id="IPR036291">
    <property type="entry name" value="NAD(P)-bd_dom_sf"/>
</dbReference>
<dbReference type="eggNOG" id="ENOG502R9X0">
    <property type="taxonomic scope" value="Eukaryota"/>
</dbReference>
<sequence length="305" mass="33816">MYSLRLSTLSKLVQAPSSPVANHRILALTRAPTGSVAQHLAGLPGVEVIEKCWTEITPEWLLAQDVVRAFIAPHNKPTQFAEESTFHLSLRDAGVKYVVRISTTAAHVHPDSIAYYPRAHWAIETLLGTTEFENLHWTSLQPNVFQTFFLSAAQFIREFRETGQQGTLKLMGSRETPVGVIDSDEVGLVAAKLLSEADTTKHNKKKYVLNGPEEITGEGVLRLVENVIGASVENVVYRDLSWMDGFLEAEFMRPGVSRNVVLSVKRAAEKAWDGSFPTVPTSQEVLELAAPRRTPKEMLKTLLEA</sequence>
<dbReference type="Proteomes" id="UP000019376">
    <property type="component" value="Unassembled WGS sequence"/>
</dbReference>
<dbReference type="Gene3D" id="3.90.25.10">
    <property type="entry name" value="UDP-galactose 4-epimerase, domain 1"/>
    <property type="match status" value="1"/>
</dbReference>
<dbReference type="EMBL" id="KB644414">
    <property type="protein sequence ID" value="EPS31886.1"/>
    <property type="molecule type" value="Genomic_DNA"/>
</dbReference>
<gene>
    <name evidence="2" type="ORF">PDE_06844</name>
</gene>
<evidence type="ECO:0000256" key="1">
    <source>
        <dbReference type="ARBA" id="ARBA00022857"/>
    </source>
</evidence>
<evidence type="ECO:0000313" key="2">
    <source>
        <dbReference type="EMBL" id="EPS31886.1"/>
    </source>
</evidence>
<dbReference type="SUPFAM" id="SSF51735">
    <property type="entry name" value="NAD(P)-binding Rossmann-fold domains"/>
    <property type="match status" value="1"/>
</dbReference>
<dbReference type="OrthoDB" id="413314at2759"/>
<evidence type="ECO:0000313" key="3">
    <source>
        <dbReference type="Proteomes" id="UP000019376"/>
    </source>
</evidence>